<keyword evidence="2" id="KW-0813">Transport</keyword>
<keyword evidence="6 8" id="KW-0472">Membrane</keyword>
<dbReference type="Pfam" id="PF02080">
    <property type="entry name" value="TrkA_C"/>
    <property type="match status" value="1"/>
</dbReference>
<dbReference type="InterPro" id="IPR036721">
    <property type="entry name" value="RCK_C_sf"/>
</dbReference>
<dbReference type="InterPro" id="IPR006037">
    <property type="entry name" value="RCK_C"/>
</dbReference>
<dbReference type="GO" id="GO:0005886">
    <property type="term" value="C:plasma membrane"/>
    <property type="evidence" value="ECO:0007669"/>
    <property type="project" value="TreeGrafter"/>
</dbReference>
<feature type="transmembrane region" description="Helical" evidence="8">
    <location>
        <begin position="234"/>
        <end position="253"/>
    </location>
</feature>
<dbReference type="InterPro" id="IPR001807">
    <property type="entry name" value="ClC"/>
</dbReference>
<feature type="transmembrane region" description="Helical" evidence="8">
    <location>
        <begin position="401"/>
        <end position="421"/>
    </location>
</feature>
<dbReference type="Proteomes" id="UP000698335">
    <property type="component" value="Unassembled WGS sequence"/>
</dbReference>
<dbReference type="GO" id="GO:0005247">
    <property type="term" value="F:voltage-gated chloride channel activity"/>
    <property type="evidence" value="ECO:0007669"/>
    <property type="project" value="TreeGrafter"/>
</dbReference>
<dbReference type="SUPFAM" id="SSF116726">
    <property type="entry name" value="TrkA C-terminal domain-like"/>
    <property type="match status" value="1"/>
</dbReference>
<evidence type="ECO:0000256" key="7">
    <source>
        <dbReference type="ARBA" id="ARBA00023214"/>
    </source>
</evidence>
<evidence type="ECO:0000313" key="10">
    <source>
        <dbReference type="EMBL" id="MBF4807831.1"/>
    </source>
</evidence>
<dbReference type="Gene3D" id="3.30.70.1450">
    <property type="entry name" value="Regulator of K+ conductance, C-terminal domain"/>
    <property type="match status" value="1"/>
</dbReference>
<evidence type="ECO:0000256" key="8">
    <source>
        <dbReference type="SAM" id="Phobius"/>
    </source>
</evidence>
<evidence type="ECO:0000256" key="3">
    <source>
        <dbReference type="ARBA" id="ARBA00022692"/>
    </source>
</evidence>
<comment type="caution">
    <text evidence="10">The sequence shown here is derived from an EMBL/GenBank/DDBJ whole genome shotgun (WGS) entry which is preliminary data.</text>
</comment>
<evidence type="ECO:0000256" key="5">
    <source>
        <dbReference type="ARBA" id="ARBA00023065"/>
    </source>
</evidence>
<keyword evidence="3 8" id="KW-0812">Transmembrane</keyword>
<dbReference type="InterPro" id="IPR014743">
    <property type="entry name" value="Cl-channel_core"/>
</dbReference>
<keyword evidence="7" id="KW-0868">Chloride</keyword>
<evidence type="ECO:0000256" key="4">
    <source>
        <dbReference type="ARBA" id="ARBA00022989"/>
    </source>
</evidence>
<evidence type="ECO:0000256" key="1">
    <source>
        <dbReference type="ARBA" id="ARBA00004141"/>
    </source>
</evidence>
<keyword evidence="5" id="KW-0406">Ion transport</keyword>
<reference evidence="10" key="1">
    <citation type="submission" date="2020-04" db="EMBL/GenBank/DDBJ databases">
        <title>Deep metagenomics examines the oral microbiome during advanced dental caries in children, revealing novel taxa and co-occurrences with host molecules.</title>
        <authorList>
            <person name="Baker J.L."/>
            <person name="Morton J.T."/>
            <person name="Dinis M."/>
            <person name="Alvarez R."/>
            <person name="Tran N.C."/>
            <person name="Knight R."/>
            <person name="Edlund A."/>
        </authorList>
    </citation>
    <scope>NUCLEOTIDE SEQUENCE</scope>
    <source>
        <strain evidence="10">JCVI_38_bin.5</strain>
    </source>
</reference>
<feature type="transmembrane region" description="Helical" evidence="8">
    <location>
        <begin position="313"/>
        <end position="333"/>
    </location>
</feature>
<feature type="domain" description="RCK C-terminal" evidence="9">
    <location>
        <begin position="446"/>
        <end position="528"/>
    </location>
</feature>
<dbReference type="CDD" id="cd01031">
    <property type="entry name" value="EriC"/>
    <property type="match status" value="1"/>
</dbReference>
<feature type="transmembrane region" description="Helical" evidence="8">
    <location>
        <begin position="194"/>
        <end position="213"/>
    </location>
</feature>
<name>A0A930YS15_9ACTN</name>
<evidence type="ECO:0000256" key="2">
    <source>
        <dbReference type="ARBA" id="ARBA00022448"/>
    </source>
</evidence>
<dbReference type="GO" id="GO:0008324">
    <property type="term" value="F:monoatomic cation transmembrane transporter activity"/>
    <property type="evidence" value="ECO:0007669"/>
    <property type="project" value="InterPro"/>
</dbReference>
<dbReference type="Pfam" id="PF00654">
    <property type="entry name" value="Voltage_CLC"/>
    <property type="match status" value="1"/>
</dbReference>
<dbReference type="SUPFAM" id="SSF81340">
    <property type="entry name" value="Clc chloride channel"/>
    <property type="match status" value="1"/>
</dbReference>
<dbReference type="PRINTS" id="PR00762">
    <property type="entry name" value="CLCHANNEL"/>
</dbReference>
<dbReference type="Gene3D" id="1.10.3080.10">
    <property type="entry name" value="Clc chloride channel"/>
    <property type="match status" value="1"/>
</dbReference>
<gene>
    <name evidence="10" type="ORF">HXK26_03965</name>
</gene>
<evidence type="ECO:0000259" key="9">
    <source>
        <dbReference type="PROSITE" id="PS51202"/>
    </source>
</evidence>
<dbReference type="PANTHER" id="PTHR45711:SF6">
    <property type="entry name" value="CHLORIDE CHANNEL PROTEIN"/>
    <property type="match status" value="1"/>
</dbReference>
<feature type="transmembrane region" description="Helical" evidence="8">
    <location>
        <begin position="373"/>
        <end position="395"/>
    </location>
</feature>
<comment type="subcellular location">
    <subcellularLocation>
        <location evidence="1">Membrane</location>
        <topology evidence="1">Multi-pass membrane protein</topology>
    </subcellularLocation>
</comment>
<dbReference type="AlphaFoldDB" id="A0A930YS15"/>
<accession>A0A930YS15</accession>
<evidence type="ECO:0000313" key="11">
    <source>
        <dbReference type="Proteomes" id="UP000698335"/>
    </source>
</evidence>
<feature type="transmembrane region" description="Helical" evidence="8">
    <location>
        <begin position="339"/>
        <end position="361"/>
    </location>
</feature>
<feature type="transmembrane region" description="Helical" evidence="8">
    <location>
        <begin position="20"/>
        <end position="44"/>
    </location>
</feature>
<feature type="transmembrane region" description="Helical" evidence="8">
    <location>
        <begin position="64"/>
        <end position="85"/>
    </location>
</feature>
<protein>
    <submittedName>
        <fullName evidence="10">ClC family H(+)/Cl(-) exchange transporter</fullName>
    </submittedName>
</protein>
<dbReference type="PROSITE" id="PS51202">
    <property type="entry name" value="RCK_C"/>
    <property type="match status" value="1"/>
</dbReference>
<keyword evidence="4 8" id="KW-1133">Transmembrane helix</keyword>
<proteinExistence type="predicted"/>
<dbReference type="GO" id="GO:0006813">
    <property type="term" value="P:potassium ion transport"/>
    <property type="evidence" value="ECO:0007669"/>
    <property type="project" value="InterPro"/>
</dbReference>
<dbReference type="EMBL" id="JABZGW010000143">
    <property type="protein sequence ID" value="MBF4807831.1"/>
    <property type="molecule type" value="Genomic_DNA"/>
</dbReference>
<feature type="transmembrane region" description="Helical" evidence="8">
    <location>
        <begin position="273"/>
        <end position="301"/>
    </location>
</feature>
<evidence type="ECO:0000256" key="6">
    <source>
        <dbReference type="ARBA" id="ARBA00023136"/>
    </source>
</evidence>
<sequence>MTSDTRQDTSAVERHFSRRFQVALVGEGALVGLLGGGVVTLYRLSLSYAEKEMRGITGLISGNLLFVALWFLLLVILSICVGRLVKWEPLTSGSGIPQTNAEVIGHLNAPWYRVLPAKFIEGVLVAFGGLSMGREGPSVQLGGMSGKAISKLLHLKRGEEHLLVTCGAAAGMSAAFHAPLTGTLFAVEEIQKEFHAPLIISAMTSSVVADFLVSNVFGMKPVIRLDYVQPLPHIDYVFVLFVGIICGVLGALHNKGMFSLQKAYGKINVCVPYARLIIPFIIAGFVALSAPDLLCGGDALIEKIKEPATLTELSVLALLVGKYAFTTVCFSAGTPGGTLFPLVVMGTLLGTFMGLCVSHLFGIPMAYVPNFVAMGVAGVFASVIRAPVTAVVLVFELTGSLEALAAMTAVSVISYTVANVLRVDPFYDHLLAQLLNALPIHSDTPSDTNRPVGGEKILQEYTLGAGSRIEGMCVKDVPWPDKIRIVTIERAGKELIPTGNTRLQAFDSILVILDEAYEDDVCLKLDLMTRAASDLLHRHPSSRP</sequence>
<organism evidence="10 11">
    <name type="scientific">Lancefieldella rimae</name>
    <dbReference type="NCBI Taxonomy" id="1383"/>
    <lineage>
        <taxon>Bacteria</taxon>
        <taxon>Bacillati</taxon>
        <taxon>Actinomycetota</taxon>
        <taxon>Coriobacteriia</taxon>
        <taxon>Coriobacteriales</taxon>
        <taxon>Atopobiaceae</taxon>
        <taxon>Lancefieldella</taxon>
    </lineage>
</organism>
<dbReference type="PANTHER" id="PTHR45711">
    <property type="entry name" value="CHLORIDE CHANNEL PROTEIN"/>
    <property type="match status" value="1"/>
</dbReference>